<feature type="transmembrane region" description="Helical" evidence="1">
    <location>
        <begin position="60"/>
        <end position="80"/>
    </location>
</feature>
<keyword evidence="1" id="KW-0812">Transmembrane</keyword>
<name>A0ABV6HGH0_9SPHI</name>
<dbReference type="RefSeq" id="WP_130854313.1">
    <property type="nucleotide sequence ID" value="NZ_JBHLWO010000001.1"/>
</dbReference>
<evidence type="ECO:0000313" key="3">
    <source>
        <dbReference type="Proteomes" id="UP001589774"/>
    </source>
</evidence>
<organism evidence="2 3">
    <name type="scientific">Olivibacter oleidegradans</name>
    <dbReference type="NCBI Taxonomy" id="760123"/>
    <lineage>
        <taxon>Bacteria</taxon>
        <taxon>Pseudomonadati</taxon>
        <taxon>Bacteroidota</taxon>
        <taxon>Sphingobacteriia</taxon>
        <taxon>Sphingobacteriales</taxon>
        <taxon>Sphingobacteriaceae</taxon>
        <taxon>Olivibacter</taxon>
    </lineage>
</organism>
<protein>
    <submittedName>
        <fullName evidence="2">Uncharacterized protein</fullName>
    </submittedName>
</protein>
<evidence type="ECO:0000313" key="2">
    <source>
        <dbReference type="EMBL" id="MFC0317952.1"/>
    </source>
</evidence>
<dbReference type="EMBL" id="JBHLWO010000001">
    <property type="protein sequence ID" value="MFC0317952.1"/>
    <property type="molecule type" value="Genomic_DNA"/>
</dbReference>
<feature type="transmembrane region" description="Helical" evidence="1">
    <location>
        <begin position="86"/>
        <end position="107"/>
    </location>
</feature>
<feature type="transmembrane region" description="Helical" evidence="1">
    <location>
        <begin position="119"/>
        <end position="142"/>
    </location>
</feature>
<dbReference type="Proteomes" id="UP001589774">
    <property type="component" value="Unassembled WGS sequence"/>
</dbReference>
<proteinExistence type="predicted"/>
<keyword evidence="3" id="KW-1185">Reference proteome</keyword>
<sequence length="154" mass="17119">MIRTYLMYIVTSLITFWVVLFLFGVSAGFANYAPIIAMLGTVLLFSIASPLLVIKKRLGLVFGLIGGLLILPFDIGFTAGVFEDGLFNWGVVLGFVPIILVLLSLFYTVKELKVKGEQALSNIVRITMIGVPILLSILYIVIYGKYWSWQMFGI</sequence>
<accession>A0ABV6HGH0</accession>
<feature type="transmembrane region" description="Helical" evidence="1">
    <location>
        <begin position="5"/>
        <end position="26"/>
    </location>
</feature>
<evidence type="ECO:0000256" key="1">
    <source>
        <dbReference type="SAM" id="Phobius"/>
    </source>
</evidence>
<comment type="caution">
    <text evidence="2">The sequence shown here is derived from an EMBL/GenBank/DDBJ whole genome shotgun (WGS) entry which is preliminary data.</text>
</comment>
<feature type="transmembrane region" description="Helical" evidence="1">
    <location>
        <begin position="32"/>
        <end position="53"/>
    </location>
</feature>
<gene>
    <name evidence="2" type="ORF">ACFFI0_06510</name>
</gene>
<keyword evidence="1" id="KW-0472">Membrane</keyword>
<keyword evidence="1" id="KW-1133">Transmembrane helix</keyword>
<reference evidence="2 3" key="1">
    <citation type="submission" date="2024-09" db="EMBL/GenBank/DDBJ databases">
        <authorList>
            <person name="Sun Q."/>
            <person name="Mori K."/>
        </authorList>
    </citation>
    <scope>NUCLEOTIDE SEQUENCE [LARGE SCALE GENOMIC DNA]</scope>
    <source>
        <strain evidence="2 3">CCM 7765</strain>
    </source>
</reference>